<feature type="transmembrane region" description="Helical" evidence="1">
    <location>
        <begin position="12"/>
        <end position="34"/>
    </location>
</feature>
<name>A0A6S6S6V5_9BACT</name>
<protein>
    <submittedName>
        <fullName evidence="2">Uncharacterized protein</fullName>
    </submittedName>
</protein>
<organism evidence="2">
    <name type="scientific">uncultured Aureispira sp</name>
    <dbReference type="NCBI Taxonomy" id="1331704"/>
    <lineage>
        <taxon>Bacteria</taxon>
        <taxon>Pseudomonadati</taxon>
        <taxon>Bacteroidota</taxon>
        <taxon>Saprospiria</taxon>
        <taxon>Saprospirales</taxon>
        <taxon>Saprospiraceae</taxon>
        <taxon>Aureispira</taxon>
        <taxon>environmental samples</taxon>
    </lineage>
</organism>
<sequence length="154" mass="16882">MKITKPVLKEALIISIILLIYTWGAGMVLEPFLLEKLEVISVGGEMGIGDILLAIVGLFVVSYLGVFLMGLIVNWTTSISISTLVVGLWIHTCLYYMISIVVLYFSTEEEWFNGSELSSAFITGIISGTLAGSLGYYIGHKTGKRKELNKKNAL</sequence>
<evidence type="ECO:0000313" key="2">
    <source>
        <dbReference type="EMBL" id="CAA6803473.1"/>
    </source>
</evidence>
<reference evidence="2" key="1">
    <citation type="submission" date="2020-01" db="EMBL/GenBank/DDBJ databases">
        <authorList>
            <person name="Meier V. D."/>
            <person name="Meier V D."/>
        </authorList>
    </citation>
    <scope>NUCLEOTIDE SEQUENCE</scope>
    <source>
        <strain evidence="2">HLG_WM_MAG_10</strain>
    </source>
</reference>
<dbReference type="EMBL" id="CACVAQ010000086">
    <property type="protein sequence ID" value="CAA6803473.1"/>
    <property type="molecule type" value="Genomic_DNA"/>
</dbReference>
<feature type="transmembrane region" description="Helical" evidence="1">
    <location>
        <begin position="46"/>
        <end position="72"/>
    </location>
</feature>
<proteinExistence type="predicted"/>
<accession>A0A6S6S6V5</accession>
<keyword evidence="1" id="KW-0812">Transmembrane</keyword>
<dbReference type="AlphaFoldDB" id="A0A6S6S6V5"/>
<keyword evidence="1" id="KW-1133">Transmembrane helix</keyword>
<feature type="transmembrane region" description="Helical" evidence="1">
    <location>
        <begin position="84"/>
        <end position="105"/>
    </location>
</feature>
<gene>
    <name evidence="2" type="ORF">HELGO_WM32664</name>
</gene>
<keyword evidence="1" id="KW-0472">Membrane</keyword>
<feature type="transmembrane region" description="Helical" evidence="1">
    <location>
        <begin position="117"/>
        <end position="138"/>
    </location>
</feature>
<evidence type="ECO:0000256" key="1">
    <source>
        <dbReference type="SAM" id="Phobius"/>
    </source>
</evidence>